<evidence type="ECO:0000313" key="3">
    <source>
        <dbReference type="Proteomes" id="UP001177212"/>
    </source>
</evidence>
<feature type="coiled-coil region" evidence="1">
    <location>
        <begin position="7"/>
        <end position="48"/>
    </location>
</feature>
<evidence type="ECO:0000256" key="1">
    <source>
        <dbReference type="SAM" id="Coils"/>
    </source>
</evidence>
<accession>A0ABT9FK56</accession>
<protein>
    <submittedName>
        <fullName evidence="2">Uncharacterized protein</fullName>
    </submittedName>
</protein>
<sequence length="75" mass="8973">TKAEEQVKQLRSTQARLTNEIQRDEDMLRKDSAEKKFEEQEIKSLQEDIDMYLPEIEMAQEDVEETQIIFLELQV</sequence>
<comment type="caution">
    <text evidence="2">The sequence shown here is derived from an EMBL/GenBank/DDBJ whole genome shotgun (WGS) entry which is preliminary data.</text>
</comment>
<organism evidence="2 3">
    <name type="scientific">Pseudoalteromonas marina</name>
    <dbReference type="NCBI Taxonomy" id="267375"/>
    <lineage>
        <taxon>Bacteria</taxon>
        <taxon>Pseudomonadati</taxon>
        <taxon>Pseudomonadota</taxon>
        <taxon>Gammaproteobacteria</taxon>
        <taxon>Alteromonadales</taxon>
        <taxon>Pseudoalteromonadaceae</taxon>
        <taxon>Pseudoalteromonas</taxon>
    </lineage>
</organism>
<gene>
    <name evidence="2" type="ORF">Q8W34_21225</name>
</gene>
<evidence type="ECO:0000313" key="2">
    <source>
        <dbReference type="EMBL" id="MDP2567152.1"/>
    </source>
</evidence>
<dbReference type="RefSeq" id="WP_305473500.1">
    <property type="nucleotide sequence ID" value="NZ_JAUYVT010000077.1"/>
</dbReference>
<feature type="non-terminal residue" evidence="2">
    <location>
        <position position="1"/>
    </location>
</feature>
<keyword evidence="3" id="KW-1185">Reference proteome</keyword>
<keyword evidence="1" id="KW-0175">Coiled coil</keyword>
<proteinExistence type="predicted"/>
<reference evidence="2" key="1">
    <citation type="submission" date="2023-07" db="EMBL/GenBank/DDBJ databases">
        <title>Genome content predicts the carbon catabolic preferences of heterotrophic bacteria.</title>
        <authorList>
            <person name="Gralka M."/>
        </authorList>
    </citation>
    <scope>NUCLEOTIDE SEQUENCE</scope>
    <source>
        <strain evidence="2">4G09</strain>
    </source>
</reference>
<name>A0ABT9FK56_9GAMM</name>
<dbReference type="Proteomes" id="UP001177212">
    <property type="component" value="Unassembled WGS sequence"/>
</dbReference>
<dbReference type="EMBL" id="JAUYVT010000077">
    <property type="protein sequence ID" value="MDP2567152.1"/>
    <property type="molecule type" value="Genomic_DNA"/>
</dbReference>